<keyword evidence="3" id="KW-0813">Transport</keyword>
<evidence type="ECO:0000256" key="5">
    <source>
        <dbReference type="ARBA" id="ARBA00022692"/>
    </source>
</evidence>
<dbReference type="GO" id="GO:0022857">
    <property type="term" value="F:transmembrane transporter activity"/>
    <property type="evidence" value="ECO:0007669"/>
    <property type="project" value="InterPro"/>
</dbReference>
<feature type="transmembrane region" description="Helical" evidence="9">
    <location>
        <begin position="387"/>
        <end position="410"/>
    </location>
</feature>
<dbReference type="InterPro" id="IPR050367">
    <property type="entry name" value="APC_superfamily"/>
</dbReference>
<feature type="transmembrane region" description="Helical" evidence="9">
    <location>
        <begin position="306"/>
        <end position="339"/>
    </location>
</feature>
<feature type="transmembrane region" description="Helical" evidence="9">
    <location>
        <begin position="185"/>
        <end position="205"/>
    </location>
</feature>
<feature type="transmembrane region" description="Helical" evidence="9">
    <location>
        <begin position="266"/>
        <end position="286"/>
    </location>
</feature>
<comment type="similarity">
    <text evidence="2">Belongs to the amino acid-polyamine-organocation (APC) superfamily. Basic amino acid/polyamine antiporter (APA) (TC 2.A.3.2) family.</text>
</comment>
<dbReference type="InterPro" id="IPR004754">
    <property type="entry name" value="Amino_acid_antiprt"/>
</dbReference>
<dbReference type="PANTHER" id="PTHR42770">
    <property type="entry name" value="AMINO ACID TRANSPORTER-RELATED"/>
    <property type="match status" value="1"/>
</dbReference>
<dbReference type="PIRSF" id="PIRSF006060">
    <property type="entry name" value="AA_transporter"/>
    <property type="match status" value="1"/>
</dbReference>
<keyword evidence="4" id="KW-1003">Cell membrane</keyword>
<dbReference type="OrthoDB" id="3185104at2"/>
<keyword evidence="8 9" id="KW-0472">Membrane</keyword>
<accession>F1T4L1</accession>
<feature type="transmembrane region" description="Helical" evidence="9">
    <location>
        <begin position="450"/>
        <end position="468"/>
    </location>
</feature>
<sequence length="508" mass="54358">MNKHASGSHTSSGAGHHALANHAMQTTNEDIIDPGGMGLFRLTMMVITSTICAGIFSLMGDLAAGGAHTAAVIIGWAICFVGVFCLMKAFQGLSQLRPDLTGGIYAYAAAGFGDYVGFNSAYGYWISGCLSNVSFAIMFFGALGYFFPVFGNGNNLLSVICASVVIWVLAYVVTRGVKEAAGINIVVTIAKVVPLALFVVSILMFNKFNPDIFFSNFMGEPGGANLTDQIISTMISLVWIFTGIETAVVISGHAKFVKDVGRATSLGFISVFVLYFLISLLSMGIVPREEMAHLATPSMAGVLEIAIGPIGAAIVNLGVCLSLAGALLGYVIICAETPFEAAKRQTFPKCFARTNKNNAPVVTILVSAAVMQLFLLIAFLSEGTYQFFYACAVSTILIPYVCSAAFYMIVSWKKEGFNKKHAPRLSIARFFGTASFIYTLFLVWTCGWKGIMITTVLFAPGILLYLMGAHQYHKRAFCGLKDAIIVLAVIVLAIASLYLHFSGISPIV</sequence>
<feature type="transmembrane region" description="Helical" evidence="9">
    <location>
        <begin position="480"/>
        <end position="501"/>
    </location>
</feature>
<keyword evidence="11" id="KW-1185">Reference proteome</keyword>
<dbReference type="AlphaFoldDB" id="F1T4L1"/>
<feature type="transmembrane region" description="Helical" evidence="9">
    <location>
        <begin position="122"/>
        <end position="147"/>
    </location>
</feature>
<comment type="subcellular location">
    <subcellularLocation>
        <location evidence="1">Cell membrane</location>
        <topology evidence="1">Multi-pass membrane protein</topology>
    </subcellularLocation>
</comment>
<feature type="transmembrane region" description="Helical" evidence="9">
    <location>
        <begin position="422"/>
        <end position="444"/>
    </location>
</feature>
<dbReference type="Proteomes" id="UP000005947">
    <property type="component" value="Unassembled WGS sequence"/>
</dbReference>
<keyword evidence="5 9" id="KW-0812">Transmembrane</keyword>
<dbReference type="Gene3D" id="1.20.1740.10">
    <property type="entry name" value="Amino acid/polyamine transporter I"/>
    <property type="match status" value="1"/>
</dbReference>
<feature type="transmembrane region" description="Helical" evidence="9">
    <location>
        <begin position="230"/>
        <end position="254"/>
    </location>
</feature>
<protein>
    <submittedName>
        <fullName evidence="10">Transporter, basic amino acid/polyamine antiporter (APA) family</fullName>
    </submittedName>
</protein>
<reference evidence="10 11" key="1">
    <citation type="submission" date="2011-02" db="EMBL/GenBank/DDBJ databases">
        <authorList>
            <person name="Muzny D."/>
            <person name="Qin X."/>
            <person name="Buhay C."/>
            <person name="Dugan-Rocha S."/>
            <person name="Ding Y."/>
            <person name="Chen G."/>
            <person name="Hawes A."/>
            <person name="Holder M."/>
            <person name="Jhangiani S."/>
            <person name="Johnson A."/>
            <person name="Khan Z."/>
            <person name="Li Z."/>
            <person name="Liu W."/>
            <person name="Liu X."/>
            <person name="Perez L."/>
            <person name="Shen H."/>
            <person name="Wang Q."/>
            <person name="Watt J."/>
            <person name="Xi L."/>
            <person name="Xin Y."/>
            <person name="Zhou J."/>
            <person name="Deng J."/>
            <person name="Jiang H."/>
            <person name="Liu Y."/>
            <person name="Qu J."/>
            <person name="Song X.-Z."/>
            <person name="Zhang L."/>
            <person name="Villasana D."/>
            <person name="Johnson A."/>
            <person name="Liu J."/>
            <person name="Liyanage D."/>
            <person name="Lorensuhewa L."/>
            <person name="Robinson T."/>
            <person name="Song A."/>
            <person name="Song B.-B."/>
            <person name="Dinh H."/>
            <person name="Thornton R."/>
            <person name="Coyle M."/>
            <person name="Francisco L."/>
            <person name="Jackson L."/>
            <person name="Javaid M."/>
            <person name="Korchina V."/>
            <person name="Kovar C."/>
            <person name="Mata R."/>
            <person name="Mathew T."/>
            <person name="Ngo R."/>
            <person name="Nguyen L."/>
            <person name="Nguyen N."/>
            <person name="Okwuonu G."/>
            <person name="Ongeri F."/>
            <person name="Pham C."/>
            <person name="Simmons D."/>
            <person name="Wilczek-Boney K."/>
            <person name="Hale W."/>
            <person name="Jakkamsetti A."/>
            <person name="Pham P."/>
            <person name="Ruth R."/>
            <person name="San Lucas F."/>
            <person name="Warren J."/>
            <person name="Zhang J."/>
            <person name="Zhao Z."/>
            <person name="Zhou C."/>
            <person name="Zhu D."/>
            <person name="Lee S."/>
            <person name="Bess C."/>
            <person name="Blankenburg K."/>
            <person name="Forbes L."/>
            <person name="Fu Q."/>
            <person name="Gubbala S."/>
            <person name="Hirani K."/>
            <person name="Jayaseelan J.C."/>
            <person name="Lara F."/>
            <person name="Munidasa M."/>
            <person name="Palculict T."/>
            <person name="Patil S."/>
            <person name="Pu L.-L."/>
            <person name="Saada N."/>
            <person name="Tang L."/>
            <person name="Weissenberger G."/>
            <person name="Zhu Y."/>
            <person name="Hemphill L."/>
            <person name="Shang Y."/>
            <person name="Youmans B."/>
            <person name="Ayvaz T."/>
            <person name="Ross M."/>
            <person name="Santibanez J."/>
            <person name="Aqrawi P."/>
            <person name="Gross S."/>
            <person name="Joshi V."/>
            <person name="Fowler G."/>
            <person name="Nazareth L."/>
            <person name="Reid J."/>
            <person name="Worley K."/>
            <person name="Petrosino J."/>
            <person name="Highlander S."/>
            <person name="Gibbs R."/>
        </authorList>
    </citation>
    <scope>NUCLEOTIDE SEQUENCE [LARGE SCALE GENOMIC DNA]</scope>
    <source>
        <strain evidence="10 11">DSM 15829</strain>
    </source>
</reference>
<feature type="transmembrane region" description="Helical" evidence="9">
    <location>
        <begin position="359"/>
        <end position="381"/>
    </location>
</feature>
<dbReference type="GeneID" id="93210206"/>
<evidence type="ECO:0000313" key="11">
    <source>
        <dbReference type="Proteomes" id="UP000005947"/>
    </source>
</evidence>
<dbReference type="RefSeq" id="WP_006302783.1">
    <property type="nucleotide sequence ID" value="NZ_ACGK02000001.1"/>
</dbReference>
<dbReference type="PANTHER" id="PTHR42770:SF4">
    <property type="entry name" value="ARGININE_ORNITHINE ANTIPORTER-RELATED"/>
    <property type="match status" value="1"/>
</dbReference>
<keyword evidence="6" id="KW-0029">Amino-acid transport</keyword>
<dbReference type="NCBIfam" id="TIGR00905">
    <property type="entry name" value="2A0302"/>
    <property type="match status" value="1"/>
</dbReference>
<proteinExistence type="inferred from homology"/>
<evidence type="ECO:0000256" key="4">
    <source>
        <dbReference type="ARBA" id="ARBA00022475"/>
    </source>
</evidence>
<evidence type="ECO:0000256" key="8">
    <source>
        <dbReference type="ARBA" id="ARBA00023136"/>
    </source>
</evidence>
<evidence type="ECO:0000256" key="7">
    <source>
        <dbReference type="ARBA" id="ARBA00022989"/>
    </source>
</evidence>
<dbReference type="EMBL" id="ACGK02000001">
    <property type="protein sequence ID" value="EGF23655.1"/>
    <property type="molecule type" value="Genomic_DNA"/>
</dbReference>
<feature type="transmembrane region" description="Helical" evidence="9">
    <location>
        <begin position="39"/>
        <end position="59"/>
    </location>
</feature>
<evidence type="ECO:0000256" key="3">
    <source>
        <dbReference type="ARBA" id="ARBA00022448"/>
    </source>
</evidence>
<dbReference type="GO" id="GO:0006865">
    <property type="term" value="P:amino acid transport"/>
    <property type="evidence" value="ECO:0007669"/>
    <property type="project" value="UniProtKB-KW"/>
</dbReference>
<dbReference type="GO" id="GO:0005886">
    <property type="term" value="C:plasma membrane"/>
    <property type="evidence" value="ECO:0007669"/>
    <property type="project" value="UniProtKB-SubCell"/>
</dbReference>
<evidence type="ECO:0000256" key="6">
    <source>
        <dbReference type="ARBA" id="ARBA00022970"/>
    </source>
</evidence>
<name>F1T4L1_9ACTN</name>
<feature type="transmembrane region" description="Helical" evidence="9">
    <location>
        <begin position="153"/>
        <end position="173"/>
    </location>
</feature>
<keyword evidence="7 9" id="KW-1133">Transmembrane helix</keyword>
<evidence type="ECO:0000313" key="10">
    <source>
        <dbReference type="EMBL" id="EGF23655.1"/>
    </source>
</evidence>
<dbReference type="Pfam" id="PF13520">
    <property type="entry name" value="AA_permease_2"/>
    <property type="match status" value="1"/>
</dbReference>
<gene>
    <name evidence="10" type="ORF">HMPREF0091_10602</name>
</gene>
<evidence type="ECO:0000256" key="9">
    <source>
        <dbReference type="SAM" id="Phobius"/>
    </source>
</evidence>
<feature type="transmembrane region" description="Helical" evidence="9">
    <location>
        <begin position="65"/>
        <end position="87"/>
    </location>
</feature>
<evidence type="ECO:0000256" key="2">
    <source>
        <dbReference type="ARBA" id="ARBA00008220"/>
    </source>
</evidence>
<evidence type="ECO:0000256" key="1">
    <source>
        <dbReference type="ARBA" id="ARBA00004651"/>
    </source>
</evidence>
<comment type="caution">
    <text evidence="10">The sequence shown here is derived from an EMBL/GenBank/DDBJ whole genome shotgun (WGS) entry which is preliminary data.</text>
</comment>
<dbReference type="InterPro" id="IPR002293">
    <property type="entry name" value="AA/rel_permease1"/>
</dbReference>
<organism evidence="10 11">
    <name type="scientific">Fannyhessea vaginae DSM 15829</name>
    <dbReference type="NCBI Taxonomy" id="525256"/>
    <lineage>
        <taxon>Bacteria</taxon>
        <taxon>Bacillati</taxon>
        <taxon>Actinomycetota</taxon>
        <taxon>Coriobacteriia</taxon>
        <taxon>Coriobacteriales</taxon>
        <taxon>Atopobiaceae</taxon>
        <taxon>Fannyhessea</taxon>
    </lineage>
</organism>
<dbReference type="eggNOG" id="COG0531">
    <property type="taxonomic scope" value="Bacteria"/>
</dbReference>